<dbReference type="Proteomes" id="UP000175707">
    <property type="component" value="Unassembled WGS sequence"/>
</dbReference>
<dbReference type="GO" id="GO:0006260">
    <property type="term" value="P:DNA replication"/>
    <property type="evidence" value="ECO:0007669"/>
    <property type="project" value="InterPro"/>
</dbReference>
<reference evidence="2 3" key="1">
    <citation type="submission" date="2016-06" db="EMBL/GenBank/DDBJ databases">
        <title>Gene turnover analysis identifies the evolutionary adaptation of the extremophile Acidithiobacillus caldus.</title>
        <authorList>
            <person name="Zhang X."/>
        </authorList>
    </citation>
    <scope>NUCLEOTIDE SEQUENCE [LARGE SCALE GENOMIC DNA]</scope>
    <source>
        <strain evidence="2 3">S1</strain>
    </source>
</reference>
<organism evidence="2 3">
    <name type="scientific">Acidithiobacillus caldus</name>
    <dbReference type="NCBI Taxonomy" id="33059"/>
    <lineage>
        <taxon>Bacteria</taxon>
        <taxon>Pseudomonadati</taxon>
        <taxon>Pseudomonadota</taxon>
        <taxon>Acidithiobacillia</taxon>
        <taxon>Acidithiobacillales</taxon>
        <taxon>Acidithiobacillaceae</taxon>
        <taxon>Acidithiobacillus</taxon>
    </lineage>
</organism>
<accession>A0A1E7YX14</accession>
<proteinExistence type="predicted"/>
<dbReference type="InterPro" id="IPR022686">
    <property type="entry name" value="G2P_N"/>
</dbReference>
<evidence type="ECO:0000259" key="1">
    <source>
        <dbReference type="Pfam" id="PF05144"/>
    </source>
</evidence>
<feature type="domain" description="Replication-associated protein G2P N-terminal" evidence="1">
    <location>
        <begin position="62"/>
        <end position="193"/>
    </location>
</feature>
<sequence>MIDTLRLTVPGSFFDQQTLFWLQSLQSKILKTNYDGTLQRWCILSGIELPSWTEGFSLVVGNRVTIEASPKIYLGHNIDGPDDLMTAASNILNFIFGEIFGLTPNLWPSPRLWFVARLDVTYSWDFGSFEALDVWMDTVSGVQRGRRRAGVEVRSEDDRDFSVDAVASGRTLYIGKGSRYRVGKIYAKSRDLVAHPPRCIRDFPDTLKEVARKLDPVGRFESQVRALYLSRNAVKLGLVPASYAGLDPIAYAESVKSYLVNECKFPETLHSTNKRQPIVYFPVQHLHNYLDLRSLWDTEFSHFFVKESAMNDTNLIKELFNVAPSAKQAQAAFNYLMLIRAQGLAYAKTTVAQRTHYHYRKLLLAAGLSDAALQDGAPLVKASLDPVKIREFRPDPVVLRVIEDAHKAMLPGVLDRLRKEVFKIAA</sequence>
<protein>
    <recommendedName>
        <fullName evidence="1">Replication-associated protein G2P N-terminal domain-containing protein</fullName>
    </recommendedName>
</protein>
<gene>
    <name evidence="2" type="ORF">BAE30_06125</name>
</gene>
<comment type="caution">
    <text evidence="2">The sequence shown here is derived from an EMBL/GenBank/DDBJ whole genome shotgun (WGS) entry which is preliminary data.</text>
</comment>
<dbReference type="AlphaFoldDB" id="A0A1E7YX14"/>
<evidence type="ECO:0000313" key="3">
    <source>
        <dbReference type="Proteomes" id="UP000175707"/>
    </source>
</evidence>
<evidence type="ECO:0000313" key="2">
    <source>
        <dbReference type="EMBL" id="OFC61076.1"/>
    </source>
</evidence>
<dbReference type="Pfam" id="PF05144">
    <property type="entry name" value="Phage_CRI"/>
    <property type="match status" value="1"/>
</dbReference>
<name>A0A1E7YX14_9PROT</name>
<dbReference type="EMBL" id="LZYH01000443">
    <property type="protein sequence ID" value="OFC61076.1"/>
    <property type="molecule type" value="Genomic_DNA"/>
</dbReference>